<comment type="caution">
    <text evidence="2">The sequence shown here is derived from an EMBL/GenBank/DDBJ whole genome shotgun (WGS) entry which is preliminary data.</text>
</comment>
<evidence type="ECO:0000313" key="3">
    <source>
        <dbReference type="Proteomes" id="UP000266841"/>
    </source>
</evidence>
<proteinExistence type="predicted"/>
<sequence length="34" mass="4107">DHGIAVVRDRKLEGKPDQKKRKYVQKKKLEDPFR</sequence>
<keyword evidence="3" id="KW-1185">Reference proteome</keyword>
<feature type="compositionally biased region" description="Basic and acidic residues" evidence="1">
    <location>
        <begin position="1"/>
        <end position="17"/>
    </location>
</feature>
<dbReference type="EMBL" id="AGNL01000565">
    <property type="protein sequence ID" value="EJK77670.1"/>
    <property type="molecule type" value="Genomic_DNA"/>
</dbReference>
<evidence type="ECO:0000313" key="2">
    <source>
        <dbReference type="EMBL" id="EJK77670.1"/>
    </source>
</evidence>
<protein>
    <submittedName>
        <fullName evidence="2">Uncharacterized protein</fullName>
    </submittedName>
</protein>
<dbReference type="AlphaFoldDB" id="K0TJ73"/>
<dbReference type="Proteomes" id="UP000266841">
    <property type="component" value="Unassembled WGS sequence"/>
</dbReference>
<organism evidence="2 3">
    <name type="scientific">Thalassiosira oceanica</name>
    <name type="common">Marine diatom</name>
    <dbReference type="NCBI Taxonomy" id="159749"/>
    <lineage>
        <taxon>Eukaryota</taxon>
        <taxon>Sar</taxon>
        <taxon>Stramenopiles</taxon>
        <taxon>Ochrophyta</taxon>
        <taxon>Bacillariophyta</taxon>
        <taxon>Coscinodiscophyceae</taxon>
        <taxon>Thalassiosirophycidae</taxon>
        <taxon>Thalassiosirales</taxon>
        <taxon>Thalassiosiraceae</taxon>
        <taxon>Thalassiosira</taxon>
    </lineage>
</organism>
<reference evidence="2 3" key="1">
    <citation type="journal article" date="2012" name="Genome Biol.">
        <title>Genome and low-iron response of an oceanic diatom adapted to chronic iron limitation.</title>
        <authorList>
            <person name="Lommer M."/>
            <person name="Specht M."/>
            <person name="Roy A.S."/>
            <person name="Kraemer L."/>
            <person name="Andreson R."/>
            <person name="Gutowska M.A."/>
            <person name="Wolf J."/>
            <person name="Bergner S.V."/>
            <person name="Schilhabel M.B."/>
            <person name="Klostermeier U.C."/>
            <person name="Beiko R.G."/>
            <person name="Rosenstiel P."/>
            <person name="Hippler M."/>
            <person name="Laroche J."/>
        </authorList>
    </citation>
    <scope>NUCLEOTIDE SEQUENCE [LARGE SCALE GENOMIC DNA]</scope>
    <source>
        <strain evidence="2 3">CCMP1005</strain>
    </source>
</reference>
<accession>K0TJ73</accession>
<feature type="region of interest" description="Disordered" evidence="1">
    <location>
        <begin position="1"/>
        <end position="34"/>
    </location>
</feature>
<gene>
    <name evidence="2" type="ORF">THAOC_00482</name>
</gene>
<name>K0TJ73_THAOC</name>
<feature type="non-terminal residue" evidence="2">
    <location>
        <position position="1"/>
    </location>
</feature>
<evidence type="ECO:0000256" key="1">
    <source>
        <dbReference type="SAM" id="MobiDB-lite"/>
    </source>
</evidence>